<evidence type="ECO:0000256" key="6">
    <source>
        <dbReference type="ARBA" id="ARBA00023118"/>
    </source>
</evidence>
<dbReference type="InterPro" id="IPR002729">
    <property type="entry name" value="CRISPR-assoc_Cas1"/>
</dbReference>
<organism evidence="7">
    <name type="scientific">mine drainage metagenome</name>
    <dbReference type="NCBI Taxonomy" id="410659"/>
    <lineage>
        <taxon>unclassified sequences</taxon>
        <taxon>metagenomes</taxon>
        <taxon>ecological metagenomes</taxon>
    </lineage>
</organism>
<keyword evidence="4" id="KW-0378">Hydrolase</keyword>
<evidence type="ECO:0000313" key="7">
    <source>
        <dbReference type="EMBL" id="EQD45298.1"/>
    </source>
</evidence>
<keyword evidence="2" id="KW-0479">Metal-binding</keyword>
<reference evidence="7" key="1">
    <citation type="submission" date="2013-08" db="EMBL/GenBank/DDBJ databases">
        <authorList>
            <person name="Mendez C."/>
            <person name="Richter M."/>
            <person name="Ferrer M."/>
            <person name="Sanchez J."/>
        </authorList>
    </citation>
    <scope>NUCLEOTIDE SEQUENCE</scope>
</reference>
<proteinExistence type="predicted"/>
<dbReference type="InterPro" id="IPR042211">
    <property type="entry name" value="CRISPR-assoc_Cas1_N"/>
</dbReference>
<dbReference type="PANTHER" id="PTHR34353:SF2">
    <property type="entry name" value="CRISPR-ASSOCIATED ENDONUCLEASE CAS1 1"/>
    <property type="match status" value="1"/>
</dbReference>
<evidence type="ECO:0000256" key="2">
    <source>
        <dbReference type="ARBA" id="ARBA00022723"/>
    </source>
</evidence>
<dbReference type="GO" id="GO:0051607">
    <property type="term" value="P:defense response to virus"/>
    <property type="evidence" value="ECO:0007669"/>
    <property type="project" value="UniProtKB-KW"/>
</dbReference>
<keyword evidence="1" id="KW-0540">Nuclease</keyword>
<keyword evidence="6" id="KW-0051">Antiviral defense</keyword>
<dbReference type="InterPro" id="IPR050646">
    <property type="entry name" value="Cas1"/>
</dbReference>
<evidence type="ECO:0000256" key="1">
    <source>
        <dbReference type="ARBA" id="ARBA00022722"/>
    </source>
</evidence>
<dbReference type="Gene3D" id="3.100.10.20">
    <property type="entry name" value="CRISPR-associated endonuclease Cas1, N-terminal domain"/>
    <property type="match status" value="1"/>
</dbReference>
<dbReference type="GO" id="GO:0043571">
    <property type="term" value="P:maintenance of CRISPR repeat elements"/>
    <property type="evidence" value="ECO:0007669"/>
    <property type="project" value="InterPro"/>
</dbReference>
<name>T0ZKV8_9ZZZZ</name>
<dbReference type="PANTHER" id="PTHR34353">
    <property type="entry name" value="CRISPR-ASSOCIATED ENDONUCLEASE CAS1 1"/>
    <property type="match status" value="1"/>
</dbReference>
<comment type="caution">
    <text evidence="7">The sequence shown here is derived from an EMBL/GenBank/DDBJ whole genome shotgun (WGS) entry which is preliminary data.</text>
</comment>
<evidence type="ECO:0000256" key="4">
    <source>
        <dbReference type="ARBA" id="ARBA00022801"/>
    </source>
</evidence>
<dbReference type="Pfam" id="PF01867">
    <property type="entry name" value="Cas_Cas1"/>
    <property type="match status" value="1"/>
</dbReference>
<evidence type="ECO:0000256" key="3">
    <source>
        <dbReference type="ARBA" id="ARBA00022759"/>
    </source>
</evidence>
<reference evidence="7" key="2">
    <citation type="journal article" date="2014" name="ISME J.">
        <title>Microbial stratification in low pH oxic and suboxic macroscopic growths along an acid mine drainage.</title>
        <authorList>
            <person name="Mendez-Garcia C."/>
            <person name="Mesa V."/>
            <person name="Sprenger R.R."/>
            <person name="Richter M."/>
            <person name="Diez M.S."/>
            <person name="Solano J."/>
            <person name="Bargiela R."/>
            <person name="Golyshina O.V."/>
            <person name="Manteca A."/>
            <person name="Ramos J.L."/>
            <person name="Gallego J.R."/>
            <person name="Llorente I."/>
            <person name="Martins Dos Santos V.A."/>
            <person name="Jensen O.N."/>
            <person name="Pelaez A.I."/>
            <person name="Sanchez J."/>
            <person name="Ferrer M."/>
        </authorList>
    </citation>
    <scope>NUCLEOTIDE SEQUENCE</scope>
</reference>
<dbReference type="GO" id="GO:0046872">
    <property type="term" value="F:metal ion binding"/>
    <property type="evidence" value="ECO:0007669"/>
    <property type="project" value="UniProtKB-KW"/>
</dbReference>
<keyword evidence="3" id="KW-0255">Endonuclease</keyword>
<accession>T0ZKV8</accession>
<dbReference type="GO" id="GO:0003676">
    <property type="term" value="F:nucleic acid binding"/>
    <property type="evidence" value="ECO:0007669"/>
    <property type="project" value="InterPro"/>
</dbReference>
<protein>
    <submittedName>
        <fullName evidence="7">CRISPR-associated protein Cas1</fullName>
    </submittedName>
</protein>
<keyword evidence="5" id="KW-0460">Magnesium</keyword>
<feature type="non-terminal residue" evidence="7">
    <location>
        <position position="116"/>
    </location>
</feature>
<dbReference type="AlphaFoldDB" id="T0ZKV8"/>
<sequence length="116" mass="13267">MRPLLLHGFGTSVRVNGRTLEIDWRSERRKETYRPQQLPFDSVVVDSMTGSVSFEALRFLAIHDVPVTLLRWNGTVLSTILPRGPANGELRVAQVAAYQDPDHRLKIAREFIREKV</sequence>
<dbReference type="GO" id="GO:0004519">
    <property type="term" value="F:endonuclease activity"/>
    <property type="evidence" value="ECO:0007669"/>
    <property type="project" value="UniProtKB-KW"/>
</dbReference>
<dbReference type="EMBL" id="AUZY01008623">
    <property type="protein sequence ID" value="EQD45298.1"/>
    <property type="molecule type" value="Genomic_DNA"/>
</dbReference>
<gene>
    <name evidence="7" type="ORF">B1B_13109</name>
</gene>
<dbReference type="GO" id="GO:0016787">
    <property type="term" value="F:hydrolase activity"/>
    <property type="evidence" value="ECO:0007669"/>
    <property type="project" value="UniProtKB-KW"/>
</dbReference>
<evidence type="ECO:0000256" key="5">
    <source>
        <dbReference type="ARBA" id="ARBA00022842"/>
    </source>
</evidence>